<dbReference type="PROSITE" id="PS51257">
    <property type="entry name" value="PROKAR_LIPOPROTEIN"/>
    <property type="match status" value="1"/>
</dbReference>
<organism evidence="2 3">
    <name type="scientific">Elizabethkingia ursingii</name>
    <dbReference type="NCBI Taxonomy" id="1756150"/>
    <lineage>
        <taxon>Bacteria</taxon>
        <taxon>Pseudomonadati</taxon>
        <taxon>Bacteroidota</taxon>
        <taxon>Flavobacteriia</taxon>
        <taxon>Flavobacteriales</taxon>
        <taxon>Weeksellaceae</taxon>
        <taxon>Elizabethkingia</taxon>
    </lineage>
</organism>
<dbReference type="SUPFAM" id="SSF56601">
    <property type="entry name" value="beta-lactamase/transpeptidase-like"/>
    <property type="match status" value="1"/>
</dbReference>
<comment type="caution">
    <text evidence="2">The sequence shown here is derived from an EMBL/GenBank/DDBJ whole genome shotgun (WGS) entry which is preliminary data.</text>
</comment>
<dbReference type="Proteomes" id="UP000190816">
    <property type="component" value="Unassembled WGS sequence"/>
</dbReference>
<dbReference type="AlphaFoldDB" id="A0AAJ3NA46"/>
<reference evidence="2 3" key="1">
    <citation type="submission" date="2016-06" db="EMBL/GenBank/DDBJ databases">
        <authorList>
            <person name="Nicholson A.C."/>
        </authorList>
    </citation>
    <scope>NUCLEOTIDE SEQUENCE [LARGE SCALE GENOMIC DNA]</scope>
    <source>
        <strain evidence="2 3">G4123</strain>
    </source>
</reference>
<dbReference type="PANTHER" id="PTHR46825">
    <property type="entry name" value="D-ALANYL-D-ALANINE-CARBOXYPEPTIDASE/ENDOPEPTIDASE AMPH"/>
    <property type="match status" value="1"/>
</dbReference>
<gene>
    <name evidence="2" type="ORF">BAY32_12820</name>
</gene>
<keyword evidence="2" id="KW-0378">Hydrolase</keyword>
<dbReference type="PANTHER" id="PTHR46825:SF9">
    <property type="entry name" value="BETA-LACTAMASE-RELATED DOMAIN-CONTAINING PROTEIN"/>
    <property type="match status" value="1"/>
</dbReference>
<proteinExistence type="predicted"/>
<evidence type="ECO:0000313" key="2">
    <source>
        <dbReference type="EMBL" id="OPB72430.1"/>
    </source>
</evidence>
<feature type="domain" description="Beta-lactamase-related" evidence="1">
    <location>
        <begin position="33"/>
        <end position="320"/>
    </location>
</feature>
<dbReference type="EMBL" id="MAIC01000017">
    <property type="protein sequence ID" value="OPB72430.1"/>
    <property type="molecule type" value="Genomic_DNA"/>
</dbReference>
<dbReference type="Pfam" id="PF00144">
    <property type="entry name" value="Beta-lactamase"/>
    <property type="match status" value="1"/>
</dbReference>
<sequence length="341" mass="38352">MIRILPLFSFILLILFSCNGKSEKDIVLRYYEKGRLNGTVLIIKNGKVICDTALGYKSFEEKSLLTKDTPFCIASITKPFTAVGIMLLQQQRFLSYDDKASLYVPSLPVYARDITIRQLLTHASGLPDYENALIMGSHKITNQDVFNFLKKQTGLKFPSGDKFEYSNSGYIVLGQIIETLSGESYSKFMQNSIFTPLKMQHSFVYDSETIPSPNIAKAYDAHKKPDDYSLLTTGDGSIYSTTGDLYKFDQALKNHQLLNSENSKLMYKLPILKDGKPSEYAFGWYVSDNTAMHTGGVNGFRSVIWRDLGSNTVIIALTSIGDAFPVYKFLEEEKKALSLNK</sequence>
<dbReference type="KEGG" id="ego:BBD34_17420"/>
<dbReference type="GO" id="GO:0016787">
    <property type="term" value="F:hydrolase activity"/>
    <property type="evidence" value="ECO:0007669"/>
    <property type="project" value="UniProtKB-KW"/>
</dbReference>
<dbReference type="InterPro" id="IPR012338">
    <property type="entry name" value="Beta-lactam/transpept-like"/>
</dbReference>
<evidence type="ECO:0000259" key="1">
    <source>
        <dbReference type="Pfam" id="PF00144"/>
    </source>
</evidence>
<dbReference type="InterPro" id="IPR001466">
    <property type="entry name" value="Beta-lactam-related"/>
</dbReference>
<dbReference type="RefSeq" id="WP_078404993.1">
    <property type="nucleotide sequence ID" value="NZ_CP016377.1"/>
</dbReference>
<protein>
    <submittedName>
        <fullName evidence="2">Serine hydrolase</fullName>
    </submittedName>
</protein>
<evidence type="ECO:0000313" key="3">
    <source>
        <dbReference type="Proteomes" id="UP000190816"/>
    </source>
</evidence>
<dbReference type="InterPro" id="IPR050491">
    <property type="entry name" value="AmpC-like"/>
</dbReference>
<dbReference type="Gene3D" id="3.40.710.10">
    <property type="entry name" value="DD-peptidase/beta-lactamase superfamily"/>
    <property type="match status" value="1"/>
</dbReference>
<accession>A0AAJ3NA46</accession>
<name>A0AAJ3NA46_9FLAO</name>